<dbReference type="Proteomes" id="UP001217485">
    <property type="component" value="Unassembled WGS sequence"/>
</dbReference>
<dbReference type="CDD" id="cd07750">
    <property type="entry name" value="PolyPPase_VTC_like"/>
    <property type="match status" value="1"/>
</dbReference>
<evidence type="ECO:0000259" key="1">
    <source>
        <dbReference type="Pfam" id="PF09359"/>
    </source>
</evidence>
<protein>
    <submittedName>
        <fullName evidence="2">Polyphosphate polymerase domain-containing protein</fullName>
    </submittedName>
</protein>
<dbReference type="RefSeq" id="WP_272093583.1">
    <property type="nucleotide sequence ID" value="NZ_JAQNDK010000001.1"/>
</dbReference>
<keyword evidence="3" id="KW-1185">Reference proteome</keyword>
<name>A0ABT5BRM4_9BACT</name>
<dbReference type="EMBL" id="JAQNDK010000001">
    <property type="protein sequence ID" value="MDC0676809.1"/>
    <property type="molecule type" value="Genomic_DNA"/>
</dbReference>
<proteinExistence type="predicted"/>
<dbReference type="InterPro" id="IPR018966">
    <property type="entry name" value="VTC_domain"/>
</dbReference>
<feature type="domain" description="VTC" evidence="1">
    <location>
        <begin position="34"/>
        <end position="267"/>
    </location>
</feature>
<dbReference type="Pfam" id="PF09359">
    <property type="entry name" value="VTC"/>
    <property type="match status" value="1"/>
</dbReference>
<organism evidence="2 3">
    <name type="scientific">Sorangium atrum</name>
    <dbReference type="NCBI Taxonomy" id="2995308"/>
    <lineage>
        <taxon>Bacteria</taxon>
        <taxon>Pseudomonadati</taxon>
        <taxon>Myxococcota</taxon>
        <taxon>Polyangia</taxon>
        <taxon>Polyangiales</taxon>
        <taxon>Polyangiaceae</taxon>
        <taxon>Sorangium</taxon>
    </lineage>
</organism>
<comment type="caution">
    <text evidence="2">The sequence shown here is derived from an EMBL/GenBank/DDBJ whole genome shotgun (WGS) entry which is preliminary data.</text>
</comment>
<sequence length="284" mass="32781">MSLLRGYRNNFATRGSAALLPLTTEEARVLDVIERYEFKYLVPERLVPDIRATACSVGRIDRYAGPDGVYRIRSLYLDTRGFDLYWANAREQRDRFKLRVRNYPGKTSPAFLEVKRRVQDVIIKSRAAVPASDWRDLLAPGRPPSLDRLSPGARKAAEKFIGAFHRHDLRPALLVDYEREAYESTIDTYARLTFDRKIVCQRRETMDLDASEGGWRPVDHPVQTQTPEPVCVLELKFERRPPPWMVALVRRLDLVRHSFSKYCYGVTAQLTLPEARSARVAGWQ</sequence>
<dbReference type="Gene3D" id="3.20.100.30">
    <property type="entry name" value="VTC, catalytic tunnel domain"/>
    <property type="match status" value="1"/>
</dbReference>
<accession>A0ABT5BRM4</accession>
<evidence type="ECO:0000313" key="3">
    <source>
        <dbReference type="Proteomes" id="UP001217485"/>
    </source>
</evidence>
<dbReference type="InterPro" id="IPR042267">
    <property type="entry name" value="VTC_sf"/>
</dbReference>
<gene>
    <name evidence="2" type="ORF">POL72_03585</name>
</gene>
<evidence type="ECO:0000313" key="2">
    <source>
        <dbReference type="EMBL" id="MDC0676809.1"/>
    </source>
</evidence>
<reference evidence="2 3" key="1">
    <citation type="submission" date="2023-01" db="EMBL/GenBank/DDBJ databases">
        <title>Minimal conservation of predation-associated metabolite biosynthetic gene clusters underscores biosynthetic potential of Myxococcota including descriptions for ten novel species: Archangium lansinium sp. nov., Myxococcus landrumus sp. nov., Nannocystis bai.</title>
        <authorList>
            <person name="Ahearne A."/>
            <person name="Stevens C."/>
            <person name="Dowd S."/>
        </authorList>
    </citation>
    <scope>NUCLEOTIDE SEQUENCE [LARGE SCALE GENOMIC DNA]</scope>
    <source>
        <strain evidence="2 3">WIWO2</strain>
    </source>
</reference>